<evidence type="ECO:0000313" key="1">
    <source>
        <dbReference type="EMBL" id="KAF3580014.1"/>
    </source>
</evidence>
<name>A0ABQ7DQT6_BRACR</name>
<keyword evidence="2" id="KW-1185">Reference proteome</keyword>
<reference evidence="1 2" key="1">
    <citation type="journal article" date="2020" name="BMC Genomics">
        <title>Intraspecific diversification of the crop wild relative Brassica cretica Lam. using demographic model selection.</title>
        <authorList>
            <person name="Kioukis A."/>
            <person name="Michalopoulou V.A."/>
            <person name="Briers L."/>
            <person name="Pirintsos S."/>
            <person name="Studholme D.J."/>
            <person name="Pavlidis P."/>
            <person name="Sarris P.F."/>
        </authorList>
    </citation>
    <scope>NUCLEOTIDE SEQUENCE [LARGE SCALE GENOMIC DNA]</scope>
    <source>
        <strain evidence="2">cv. PFS-1207/04</strain>
        <tissue evidence="1">Leaf</tissue>
    </source>
</reference>
<proteinExistence type="predicted"/>
<accession>A0ABQ7DQT6</accession>
<protein>
    <submittedName>
        <fullName evidence="1">Uncharacterized protein</fullName>
    </submittedName>
</protein>
<dbReference type="EMBL" id="QGKV02000649">
    <property type="protein sequence ID" value="KAF3580014.1"/>
    <property type="molecule type" value="Genomic_DNA"/>
</dbReference>
<sequence length="72" mass="7838">MTLASLRLQDCVHRVIEGNQTITLWMLRSRRLPDFNRSLNDAETIGSGVLDGGVGAVSEAEGADPDWLEPDA</sequence>
<gene>
    <name evidence="1" type="ORF">DY000_02029372</name>
</gene>
<dbReference type="Proteomes" id="UP000266723">
    <property type="component" value="Unassembled WGS sequence"/>
</dbReference>
<evidence type="ECO:0000313" key="2">
    <source>
        <dbReference type="Proteomes" id="UP000266723"/>
    </source>
</evidence>
<comment type="caution">
    <text evidence="1">The sequence shown here is derived from an EMBL/GenBank/DDBJ whole genome shotgun (WGS) entry which is preliminary data.</text>
</comment>
<organism evidence="1 2">
    <name type="scientific">Brassica cretica</name>
    <name type="common">Mustard</name>
    <dbReference type="NCBI Taxonomy" id="69181"/>
    <lineage>
        <taxon>Eukaryota</taxon>
        <taxon>Viridiplantae</taxon>
        <taxon>Streptophyta</taxon>
        <taxon>Embryophyta</taxon>
        <taxon>Tracheophyta</taxon>
        <taxon>Spermatophyta</taxon>
        <taxon>Magnoliopsida</taxon>
        <taxon>eudicotyledons</taxon>
        <taxon>Gunneridae</taxon>
        <taxon>Pentapetalae</taxon>
        <taxon>rosids</taxon>
        <taxon>malvids</taxon>
        <taxon>Brassicales</taxon>
        <taxon>Brassicaceae</taxon>
        <taxon>Brassiceae</taxon>
        <taxon>Brassica</taxon>
    </lineage>
</organism>